<comment type="similarity">
    <text evidence="1 6 7">Belongs to the EF-Ts family.</text>
</comment>
<dbReference type="PROSITE" id="PS01127">
    <property type="entry name" value="EF_TS_2"/>
    <property type="match status" value="1"/>
</dbReference>
<dbReference type="CDD" id="cd14275">
    <property type="entry name" value="UBA_EF-Ts"/>
    <property type="match status" value="1"/>
</dbReference>
<evidence type="ECO:0000259" key="9">
    <source>
        <dbReference type="Pfam" id="PF00889"/>
    </source>
</evidence>
<evidence type="ECO:0000256" key="7">
    <source>
        <dbReference type="RuleBase" id="RU000642"/>
    </source>
</evidence>
<dbReference type="Pfam" id="PF00889">
    <property type="entry name" value="EF_TS"/>
    <property type="match status" value="1"/>
</dbReference>
<dbReference type="Proteomes" id="UP000824070">
    <property type="component" value="Unassembled WGS sequence"/>
</dbReference>
<organism evidence="10 11">
    <name type="scientific">Candidatus Alloenteromonas pullicola</name>
    <dbReference type="NCBI Taxonomy" id="2840784"/>
    <lineage>
        <taxon>Bacteria</taxon>
        <taxon>Bacillati</taxon>
        <taxon>Bacillota</taxon>
        <taxon>Bacillota incertae sedis</taxon>
        <taxon>Candidatus Alloenteromonas</taxon>
    </lineage>
</organism>
<dbReference type="PANTHER" id="PTHR11741">
    <property type="entry name" value="ELONGATION FACTOR TS"/>
    <property type="match status" value="1"/>
</dbReference>
<dbReference type="InterPro" id="IPR014039">
    <property type="entry name" value="Transl_elong_EFTs/EF1B_dimer"/>
</dbReference>
<evidence type="ECO:0000256" key="1">
    <source>
        <dbReference type="ARBA" id="ARBA00005532"/>
    </source>
</evidence>
<dbReference type="InterPro" id="IPR018101">
    <property type="entry name" value="Transl_elong_Ts_CS"/>
</dbReference>
<dbReference type="PROSITE" id="PS01126">
    <property type="entry name" value="EF_TS_1"/>
    <property type="match status" value="1"/>
</dbReference>
<feature type="region of interest" description="Involved in Mg(2+) ion dislocation from EF-Tu" evidence="6">
    <location>
        <begin position="81"/>
        <end position="84"/>
    </location>
</feature>
<evidence type="ECO:0000256" key="8">
    <source>
        <dbReference type="RuleBase" id="RU000643"/>
    </source>
</evidence>
<name>A0A9D1LN05_9FIRM</name>
<evidence type="ECO:0000313" key="10">
    <source>
        <dbReference type="EMBL" id="HIU44832.1"/>
    </source>
</evidence>
<dbReference type="AlphaFoldDB" id="A0A9D1LN05"/>
<dbReference type="GO" id="GO:0003746">
    <property type="term" value="F:translation elongation factor activity"/>
    <property type="evidence" value="ECO:0007669"/>
    <property type="project" value="UniProtKB-UniRule"/>
</dbReference>
<sequence>MPVTIDQIKALRDRTGAGIMDCKKALLEVDGDIEKAIDVLREKGIAKAASKAGRIAAEGLTNIKVCDACHKAVIVEVNCETDFVSSSDKFHDLVAQVTDVLLKNCPATLEEATELTKDLFAEATIAMGEKFVLRRYEILSAAEGQAFGAYSHMQGKISGLVLLSKDGGDLNKALAMTVVANNPSYLTITDVPEDVRARETKIAQTEVSEDPKLASKPDAVKANIVVRKVDKVLSSSCLDVQPYVYDENKTVGQVLKENGVELLKFVRYAVGEGIEKKASEE</sequence>
<dbReference type="PANTHER" id="PTHR11741:SF0">
    <property type="entry name" value="ELONGATION FACTOR TS, MITOCHONDRIAL"/>
    <property type="match status" value="1"/>
</dbReference>
<evidence type="ECO:0000256" key="6">
    <source>
        <dbReference type="HAMAP-Rule" id="MF_00050"/>
    </source>
</evidence>
<dbReference type="EMBL" id="DVMV01000008">
    <property type="protein sequence ID" value="HIU44832.1"/>
    <property type="molecule type" value="Genomic_DNA"/>
</dbReference>
<dbReference type="InterPro" id="IPR009060">
    <property type="entry name" value="UBA-like_sf"/>
</dbReference>
<proteinExistence type="inferred from homology"/>
<evidence type="ECO:0000256" key="2">
    <source>
        <dbReference type="ARBA" id="ARBA00016956"/>
    </source>
</evidence>
<dbReference type="InterPro" id="IPR001816">
    <property type="entry name" value="Transl_elong_EFTs/EF1B"/>
</dbReference>
<evidence type="ECO:0000256" key="4">
    <source>
        <dbReference type="ARBA" id="ARBA00022917"/>
    </source>
</evidence>
<dbReference type="Gene3D" id="1.10.8.10">
    <property type="entry name" value="DNA helicase RuvA subunit, C-terminal domain"/>
    <property type="match status" value="1"/>
</dbReference>
<accession>A0A9D1LN05</accession>
<keyword evidence="4 6" id="KW-0648">Protein biosynthesis</keyword>
<reference evidence="10" key="2">
    <citation type="journal article" date="2021" name="PeerJ">
        <title>Extensive microbial diversity within the chicken gut microbiome revealed by metagenomics and culture.</title>
        <authorList>
            <person name="Gilroy R."/>
            <person name="Ravi A."/>
            <person name="Getino M."/>
            <person name="Pursley I."/>
            <person name="Horton D.L."/>
            <person name="Alikhan N.F."/>
            <person name="Baker D."/>
            <person name="Gharbi K."/>
            <person name="Hall N."/>
            <person name="Watson M."/>
            <person name="Adriaenssens E.M."/>
            <person name="Foster-Nyarko E."/>
            <person name="Jarju S."/>
            <person name="Secka A."/>
            <person name="Antonio M."/>
            <person name="Oren A."/>
            <person name="Chaudhuri R.R."/>
            <person name="La Ragione R."/>
            <person name="Hildebrand F."/>
            <person name="Pallen M.J."/>
        </authorList>
    </citation>
    <scope>NUCLEOTIDE SEQUENCE</scope>
    <source>
        <strain evidence="10">ChiGjej1B1-22543</strain>
    </source>
</reference>
<evidence type="ECO:0000256" key="5">
    <source>
        <dbReference type="ARBA" id="ARBA00025453"/>
    </source>
</evidence>
<evidence type="ECO:0000313" key="11">
    <source>
        <dbReference type="Proteomes" id="UP000824070"/>
    </source>
</evidence>
<dbReference type="Gene3D" id="3.30.479.20">
    <property type="entry name" value="Elongation factor Ts, dimerisation domain"/>
    <property type="match status" value="2"/>
</dbReference>
<comment type="subcellular location">
    <subcellularLocation>
        <location evidence="6 8">Cytoplasm</location>
    </subcellularLocation>
</comment>
<dbReference type="Gene3D" id="1.10.286.20">
    <property type="match status" value="1"/>
</dbReference>
<gene>
    <name evidence="6" type="primary">tsf</name>
    <name evidence="10" type="ORF">IAC52_00830</name>
</gene>
<keyword evidence="3 6" id="KW-0251">Elongation factor</keyword>
<evidence type="ECO:0000256" key="3">
    <source>
        <dbReference type="ARBA" id="ARBA00022768"/>
    </source>
</evidence>
<dbReference type="SUPFAM" id="SSF54713">
    <property type="entry name" value="Elongation factor Ts (EF-Ts), dimerisation domain"/>
    <property type="match status" value="1"/>
</dbReference>
<dbReference type="InterPro" id="IPR036402">
    <property type="entry name" value="EF-Ts_dimer_sf"/>
</dbReference>
<dbReference type="SUPFAM" id="SSF46934">
    <property type="entry name" value="UBA-like"/>
    <property type="match status" value="1"/>
</dbReference>
<comment type="function">
    <text evidence="5 6 7">Associates with the EF-Tu.GDP complex and induces the exchange of GDP to GTP. It remains bound to the aminoacyl-tRNA.EF-Tu.GTP complex up to the GTP hydrolysis stage on the ribosome.</text>
</comment>
<dbReference type="NCBIfam" id="TIGR00116">
    <property type="entry name" value="tsf"/>
    <property type="match status" value="1"/>
</dbReference>
<dbReference type="HAMAP" id="MF_00050">
    <property type="entry name" value="EF_Ts"/>
    <property type="match status" value="1"/>
</dbReference>
<reference evidence="10" key="1">
    <citation type="submission" date="2020-10" db="EMBL/GenBank/DDBJ databases">
        <authorList>
            <person name="Gilroy R."/>
        </authorList>
    </citation>
    <scope>NUCLEOTIDE SEQUENCE</scope>
    <source>
        <strain evidence="10">ChiGjej1B1-22543</strain>
    </source>
</reference>
<keyword evidence="6" id="KW-0963">Cytoplasm</keyword>
<protein>
    <recommendedName>
        <fullName evidence="2 6">Elongation factor Ts</fullName>
        <shortName evidence="6">EF-Ts</shortName>
    </recommendedName>
</protein>
<feature type="domain" description="Translation elongation factor EFTs/EF1B dimerisation" evidence="9">
    <location>
        <begin position="72"/>
        <end position="272"/>
    </location>
</feature>
<dbReference type="GO" id="GO:0005737">
    <property type="term" value="C:cytoplasm"/>
    <property type="evidence" value="ECO:0007669"/>
    <property type="project" value="UniProtKB-SubCell"/>
</dbReference>
<dbReference type="FunFam" id="1.10.8.10:FF:000001">
    <property type="entry name" value="Elongation factor Ts"/>
    <property type="match status" value="1"/>
</dbReference>
<comment type="caution">
    <text evidence="10">The sequence shown here is derived from an EMBL/GenBank/DDBJ whole genome shotgun (WGS) entry which is preliminary data.</text>
</comment>